<dbReference type="AlphaFoldDB" id="A0A517MGC3"/>
<proteinExistence type="predicted"/>
<evidence type="ECO:0000313" key="1">
    <source>
        <dbReference type="EMBL" id="QDS93916.1"/>
    </source>
</evidence>
<accession>A0A517MGC3</accession>
<name>A0A517MGC3_9BACT</name>
<reference evidence="1 2" key="1">
    <citation type="submission" date="2019-02" db="EMBL/GenBank/DDBJ databases">
        <title>Deep-cultivation of Planctomycetes and their phenomic and genomic characterization uncovers novel biology.</title>
        <authorList>
            <person name="Wiegand S."/>
            <person name="Jogler M."/>
            <person name="Boedeker C."/>
            <person name="Pinto D."/>
            <person name="Vollmers J."/>
            <person name="Rivas-Marin E."/>
            <person name="Kohn T."/>
            <person name="Peeters S.H."/>
            <person name="Heuer A."/>
            <person name="Rast P."/>
            <person name="Oberbeckmann S."/>
            <person name="Bunk B."/>
            <person name="Jeske O."/>
            <person name="Meyerdierks A."/>
            <person name="Storesund J.E."/>
            <person name="Kallscheuer N."/>
            <person name="Luecker S."/>
            <person name="Lage O.M."/>
            <person name="Pohl T."/>
            <person name="Merkel B.J."/>
            <person name="Hornburger P."/>
            <person name="Mueller R.-W."/>
            <person name="Bruemmer F."/>
            <person name="Labrenz M."/>
            <person name="Spormann A.M."/>
            <person name="Op den Camp H."/>
            <person name="Overmann J."/>
            <person name="Amann R."/>
            <person name="Jetten M.S.M."/>
            <person name="Mascher T."/>
            <person name="Medema M.H."/>
            <person name="Devos D.P."/>
            <person name="Kaster A.-K."/>
            <person name="Ovreas L."/>
            <person name="Rohde M."/>
            <person name="Galperin M.Y."/>
            <person name="Jogler C."/>
        </authorList>
    </citation>
    <scope>NUCLEOTIDE SEQUENCE [LARGE SCALE GENOMIC DNA]</scope>
    <source>
        <strain evidence="1 2">FF011L</strain>
    </source>
</reference>
<dbReference type="KEGG" id="rml:FF011L_26930"/>
<protein>
    <submittedName>
        <fullName evidence="1">Uncharacterized protein</fullName>
    </submittedName>
</protein>
<dbReference type="EMBL" id="CP036262">
    <property type="protein sequence ID" value="QDS93916.1"/>
    <property type="molecule type" value="Genomic_DNA"/>
</dbReference>
<evidence type="ECO:0000313" key="2">
    <source>
        <dbReference type="Proteomes" id="UP000320672"/>
    </source>
</evidence>
<organism evidence="1 2">
    <name type="scientific">Roseimaritima multifibrata</name>
    <dbReference type="NCBI Taxonomy" id="1930274"/>
    <lineage>
        <taxon>Bacteria</taxon>
        <taxon>Pseudomonadati</taxon>
        <taxon>Planctomycetota</taxon>
        <taxon>Planctomycetia</taxon>
        <taxon>Pirellulales</taxon>
        <taxon>Pirellulaceae</taxon>
        <taxon>Roseimaritima</taxon>
    </lineage>
</organism>
<gene>
    <name evidence="1" type="ORF">FF011L_26930</name>
</gene>
<dbReference type="Proteomes" id="UP000320672">
    <property type="component" value="Chromosome"/>
</dbReference>
<keyword evidence="2" id="KW-1185">Reference proteome</keyword>
<dbReference type="OrthoDB" id="278262at2"/>
<sequence>MLQTFYRKPVRMLTEMMLLVLMLWPAPFPVGHNHNDLSLRVSDQQMDCHLKFHHGGFENSDRWPADWHWHWVFPMDGHEDLGGVDLMAQTEPFALGQRLDFPVSACVLRIESVPLKQFFARPFLPANRQHSFQNVALLHSRQSLPEFLGVVRC</sequence>